<sequence>AKDNIILEPNVALEFAKSMSLAEAAKEEATRQVRATHKRIMTKSDPEPARRRPLESQALKASKKSSKSQPHAGGSSEGTATKPGVPDEPPVVFSPSSEGTGTKLGVPIVIDGVFGTTVVKVGASMSTDKAALNEYDLKYALFQSMNDSKSFNKHPANQALYHALIEELITDEESMDKGVDNLLKQQKRPHGDEDEDIFVRPNQGKKAKRTRTKESESYKETSTTKETSKGKIPTKGIEANKSEIAKESIEEPISEVVMDDAVNPELKMWFVMMINHKMLQNQR</sequence>
<feature type="non-terminal residue" evidence="2">
    <location>
        <position position="1"/>
    </location>
</feature>
<feature type="compositionally biased region" description="Basic and acidic residues" evidence="1">
    <location>
        <begin position="42"/>
        <end position="54"/>
    </location>
</feature>
<organism evidence="2">
    <name type="scientific">Tanacetum cinerariifolium</name>
    <name type="common">Dalmatian daisy</name>
    <name type="synonym">Chrysanthemum cinerariifolium</name>
    <dbReference type="NCBI Taxonomy" id="118510"/>
    <lineage>
        <taxon>Eukaryota</taxon>
        <taxon>Viridiplantae</taxon>
        <taxon>Streptophyta</taxon>
        <taxon>Embryophyta</taxon>
        <taxon>Tracheophyta</taxon>
        <taxon>Spermatophyta</taxon>
        <taxon>Magnoliopsida</taxon>
        <taxon>eudicotyledons</taxon>
        <taxon>Gunneridae</taxon>
        <taxon>Pentapetalae</taxon>
        <taxon>asterids</taxon>
        <taxon>campanulids</taxon>
        <taxon>Asterales</taxon>
        <taxon>Asteraceae</taxon>
        <taxon>Asteroideae</taxon>
        <taxon>Anthemideae</taxon>
        <taxon>Anthemidinae</taxon>
        <taxon>Tanacetum</taxon>
    </lineage>
</organism>
<dbReference type="AlphaFoldDB" id="A0A699K8Q3"/>
<evidence type="ECO:0000256" key="1">
    <source>
        <dbReference type="SAM" id="MobiDB-lite"/>
    </source>
</evidence>
<protein>
    <submittedName>
        <fullName evidence="2">Uncharacterized protein</fullName>
    </submittedName>
</protein>
<proteinExistence type="predicted"/>
<accession>A0A699K8Q3</accession>
<name>A0A699K8Q3_TANCI</name>
<feature type="compositionally biased region" description="Basic and acidic residues" evidence="1">
    <location>
        <begin position="212"/>
        <end position="229"/>
    </location>
</feature>
<gene>
    <name evidence="2" type="ORF">Tci_647018</name>
</gene>
<evidence type="ECO:0000313" key="2">
    <source>
        <dbReference type="EMBL" id="GFA75046.1"/>
    </source>
</evidence>
<reference evidence="2" key="1">
    <citation type="journal article" date="2019" name="Sci. Rep.">
        <title>Draft genome of Tanacetum cinerariifolium, the natural source of mosquito coil.</title>
        <authorList>
            <person name="Yamashiro T."/>
            <person name="Shiraishi A."/>
            <person name="Satake H."/>
            <person name="Nakayama K."/>
        </authorList>
    </citation>
    <scope>NUCLEOTIDE SEQUENCE</scope>
</reference>
<feature type="region of interest" description="Disordered" evidence="1">
    <location>
        <begin position="186"/>
        <end position="243"/>
    </location>
</feature>
<dbReference type="EMBL" id="BKCJ010480929">
    <property type="protein sequence ID" value="GFA75046.1"/>
    <property type="molecule type" value="Genomic_DNA"/>
</dbReference>
<comment type="caution">
    <text evidence="2">The sequence shown here is derived from an EMBL/GenBank/DDBJ whole genome shotgun (WGS) entry which is preliminary data.</text>
</comment>
<feature type="region of interest" description="Disordered" evidence="1">
    <location>
        <begin position="22"/>
        <end position="98"/>
    </location>
</feature>